<dbReference type="RefSeq" id="WP_198460414.1">
    <property type="nucleotide sequence ID" value="NZ_JABBCQ020000003.1"/>
</dbReference>
<gene>
    <name evidence="12" type="primary">kup</name>
    <name evidence="15" type="ORF">HF327_004635</name>
</gene>
<evidence type="ECO:0000256" key="6">
    <source>
        <dbReference type="ARBA" id="ARBA00022692"/>
    </source>
</evidence>
<feature type="transmembrane region" description="Helical" evidence="12">
    <location>
        <begin position="258"/>
        <end position="278"/>
    </location>
</feature>
<evidence type="ECO:0000313" key="15">
    <source>
        <dbReference type="EMBL" id="MBI1623799.1"/>
    </source>
</evidence>
<dbReference type="GO" id="GO:0015293">
    <property type="term" value="F:symporter activity"/>
    <property type="evidence" value="ECO:0007669"/>
    <property type="project" value="UniProtKB-UniRule"/>
</dbReference>
<evidence type="ECO:0000256" key="12">
    <source>
        <dbReference type="HAMAP-Rule" id="MF_01522"/>
    </source>
</evidence>
<evidence type="ECO:0000256" key="11">
    <source>
        <dbReference type="ARBA" id="ARBA00023136"/>
    </source>
</evidence>
<comment type="subcellular location">
    <subcellularLocation>
        <location evidence="12">Cell membrane</location>
        <topology evidence="12">Multi-pass membrane protein</topology>
    </subcellularLocation>
    <subcellularLocation>
        <location evidence="1">Membrane</location>
        <topology evidence="1">Multi-pass membrane protein</topology>
    </subcellularLocation>
</comment>
<feature type="transmembrane region" description="Helical" evidence="12">
    <location>
        <begin position="376"/>
        <end position="402"/>
    </location>
</feature>
<dbReference type="GO" id="GO:0005886">
    <property type="term" value="C:plasma membrane"/>
    <property type="evidence" value="ECO:0007669"/>
    <property type="project" value="UniProtKB-SubCell"/>
</dbReference>
<evidence type="ECO:0000256" key="9">
    <source>
        <dbReference type="ARBA" id="ARBA00022989"/>
    </source>
</evidence>
<name>A0A843BCN0_9BURK</name>
<comment type="similarity">
    <text evidence="2 12">Belongs to the HAK/KUP transporter (TC 2.A.72) family.</text>
</comment>
<keyword evidence="4 12" id="KW-1003">Cell membrane</keyword>
<keyword evidence="8 12" id="KW-0630">Potassium</keyword>
<protein>
    <recommendedName>
        <fullName evidence="12">Probable potassium transport system protein Kup</fullName>
    </recommendedName>
</protein>
<evidence type="ECO:0000256" key="8">
    <source>
        <dbReference type="ARBA" id="ARBA00022958"/>
    </source>
</evidence>
<proteinExistence type="inferred from homology"/>
<dbReference type="InterPro" id="IPR053951">
    <property type="entry name" value="K_trans_N"/>
</dbReference>
<dbReference type="Proteomes" id="UP000530032">
    <property type="component" value="Unassembled WGS sequence"/>
</dbReference>
<evidence type="ECO:0000256" key="5">
    <source>
        <dbReference type="ARBA" id="ARBA00022538"/>
    </source>
</evidence>
<feature type="domain" description="K+ potassium transporter C-terminal" evidence="14">
    <location>
        <begin position="486"/>
        <end position="636"/>
    </location>
</feature>
<evidence type="ECO:0000259" key="13">
    <source>
        <dbReference type="Pfam" id="PF02705"/>
    </source>
</evidence>
<keyword evidence="10 12" id="KW-0406">Ion transport</keyword>
<accession>A0A843BCN0</accession>
<dbReference type="GO" id="GO:0015079">
    <property type="term" value="F:potassium ion transmembrane transporter activity"/>
    <property type="evidence" value="ECO:0007669"/>
    <property type="project" value="UniProtKB-UniRule"/>
</dbReference>
<feature type="domain" description="K+ potassium transporter integral membrane" evidence="13">
    <location>
        <begin position="23"/>
        <end position="476"/>
    </location>
</feature>
<evidence type="ECO:0000256" key="1">
    <source>
        <dbReference type="ARBA" id="ARBA00004141"/>
    </source>
</evidence>
<keyword evidence="11 12" id="KW-0472">Membrane</keyword>
<comment type="caution">
    <text evidence="15">The sequence shown here is derived from an EMBL/GenBank/DDBJ whole genome shotgun (WGS) entry which is preliminary data.</text>
</comment>
<evidence type="ECO:0000256" key="7">
    <source>
        <dbReference type="ARBA" id="ARBA00022847"/>
    </source>
</evidence>
<keyword evidence="9 12" id="KW-1133">Transmembrane helix</keyword>
<feature type="transmembrane region" description="Helical" evidence="12">
    <location>
        <begin position="61"/>
        <end position="81"/>
    </location>
</feature>
<sequence>MSHNNHGLQGDGIKGQSSSQSALTLAALGVVFGDIGTSPLYAFKEAFVGGHGLGVSPENVLAALSALLWALIIIVAIKYVWLVLSHDNDGEGGVLALTALAHRVMGDESRRSRFVVGAGVFAAALFYGDAIITPAISVLSAVEGMSIATPEFEHFIVPITIGILIGLFSIQMKGTSVVGKLFGPVTVVWFVCIAWVGVASILQTPMVLQAVNPVHALRFAVQHTDKAFFLLSAVFLAMTGAEALYADMGHFGSRAVRLGWYGLVFPSLILNYFGQGALILRDAAAASNPFFLLASPSWLLVFVVLATAATVIASQATISGAYSMTLQASRLGYLPRVRVLHTSDQEQGQIYIPSVNWLMLLAVIALVLAFKSSGALAAAYGIAVSGTMLITTMLVGFVVYLGRRPFRRVTLAALACFALLEIGFFASNLTKLEQGGWLPLTLGALIFIALTTWRDGTQRVAEHRRRLDIPMADFLSTPMKGVPVVSGTAVYLTSDPKLVPNALFHNLKHFKVMHEQTVFLHVVNENTPYVHTAQRLQLKRLCSGVWTLDMHFGFREQPDIPSALKLITPDAEGETPNLNPMTTSFFVARVQVMNGPGGLPSWRCALFGWMTRQSASATTYFKLPANQVVELGTQVVL</sequence>
<dbReference type="InterPro" id="IPR023051">
    <property type="entry name" value="Kup"/>
</dbReference>
<feature type="transmembrane region" description="Helical" evidence="12">
    <location>
        <begin position="227"/>
        <end position="246"/>
    </location>
</feature>
<evidence type="ECO:0000256" key="4">
    <source>
        <dbReference type="ARBA" id="ARBA00022475"/>
    </source>
</evidence>
<dbReference type="EMBL" id="JABBCQ020000003">
    <property type="protein sequence ID" value="MBI1623799.1"/>
    <property type="molecule type" value="Genomic_DNA"/>
</dbReference>
<evidence type="ECO:0000256" key="3">
    <source>
        <dbReference type="ARBA" id="ARBA00022448"/>
    </source>
</evidence>
<feature type="transmembrane region" description="Helical" evidence="12">
    <location>
        <begin position="350"/>
        <end position="370"/>
    </location>
</feature>
<feature type="transmembrane region" description="Helical" evidence="12">
    <location>
        <begin position="152"/>
        <end position="170"/>
    </location>
</feature>
<dbReference type="HAMAP" id="MF_01522">
    <property type="entry name" value="Kup"/>
    <property type="match status" value="1"/>
</dbReference>
<reference evidence="15" key="1">
    <citation type="submission" date="2020-12" db="EMBL/GenBank/DDBJ databases">
        <title>Comamonas sp. nov., isolated from stream water.</title>
        <authorList>
            <person name="Park K.-H."/>
        </authorList>
    </citation>
    <scope>NUCLEOTIDE SEQUENCE</scope>
    <source>
        <strain evidence="15">EJ-4</strain>
    </source>
</reference>
<evidence type="ECO:0000313" key="16">
    <source>
        <dbReference type="Proteomes" id="UP000530032"/>
    </source>
</evidence>
<evidence type="ECO:0000256" key="2">
    <source>
        <dbReference type="ARBA" id="ARBA00007019"/>
    </source>
</evidence>
<dbReference type="AlphaFoldDB" id="A0A843BCN0"/>
<comment type="function">
    <text evidence="12">Transport of potassium into the cell. Likely operates as a K(+):H(+) symporter.</text>
</comment>
<keyword evidence="6 12" id="KW-0812">Transmembrane</keyword>
<feature type="transmembrane region" description="Helical" evidence="12">
    <location>
        <begin position="182"/>
        <end position="202"/>
    </location>
</feature>
<keyword evidence="5 12" id="KW-0633">Potassium transport</keyword>
<dbReference type="InterPro" id="IPR053952">
    <property type="entry name" value="K_trans_C"/>
</dbReference>
<feature type="transmembrane region" description="Helical" evidence="12">
    <location>
        <begin position="409"/>
        <end position="430"/>
    </location>
</feature>
<feature type="transmembrane region" description="Helical" evidence="12">
    <location>
        <begin position="298"/>
        <end position="322"/>
    </location>
</feature>
<dbReference type="PANTHER" id="PTHR30540:SF79">
    <property type="entry name" value="LOW AFFINITY POTASSIUM TRANSPORT SYSTEM PROTEIN KUP"/>
    <property type="match status" value="1"/>
</dbReference>
<keyword evidence="16" id="KW-1185">Reference proteome</keyword>
<dbReference type="InterPro" id="IPR003855">
    <property type="entry name" value="K+_transporter"/>
</dbReference>
<comment type="catalytic activity">
    <reaction evidence="12">
        <text>K(+)(in) + H(+)(in) = K(+)(out) + H(+)(out)</text>
        <dbReference type="Rhea" id="RHEA:28490"/>
        <dbReference type="ChEBI" id="CHEBI:15378"/>
        <dbReference type="ChEBI" id="CHEBI:29103"/>
    </reaction>
</comment>
<evidence type="ECO:0000256" key="10">
    <source>
        <dbReference type="ARBA" id="ARBA00023065"/>
    </source>
</evidence>
<organism evidence="15 16">
    <name type="scientific">Comamonas suwonensis</name>
    <dbReference type="NCBI Taxonomy" id="2606214"/>
    <lineage>
        <taxon>Bacteria</taxon>
        <taxon>Pseudomonadati</taxon>
        <taxon>Pseudomonadota</taxon>
        <taxon>Betaproteobacteria</taxon>
        <taxon>Burkholderiales</taxon>
        <taxon>Comamonadaceae</taxon>
        <taxon>Comamonas</taxon>
    </lineage>
</organism>
<feature type="transmembrane region" description="Helical" evidence="12">
    <location>
        <begin position="21"/>
        <end position="41"/>
    </location>
</feature>
<dbReference type="Pfam" id="PF22776">
    <property type="entry name" value="K_trans_C"/>
    <property type="match status" value="1"/>
</dbReference>
<feature type="transmembrane region" description="Helical" evidence="12">
    <location>
        <begin position="114"/>
        <end position="140"/>
    </location>
</feature>
<evidence type="ECO:0000259" key="14">
    <source>
        <dbReference type="Pfam" id="PF22776"/>
    </source>
</evidence>
<dbReference type="Pfam" id="PF02705">
    <property type="entry name" value="K_trans"/>
    <property type="match status" value="1"/>
</dbReference>
<keyword evidence="7 12" id="KW-0769">Symport</keyword>
<keyword evidence="3 12" id="KW-0813">Transport</keyword>
<dbReference type="PANTHER" id="PTHR30540">
    <property type="entry name" value="OSMOTIC STRESS POTASSIUM TRANSPORTER"/>
    <property type="match status" value="1"/>
</dbReference>
<feature type="transmembrane region" description="Helical" evidence="12">
    <location>
        <begin position="436"/>
        <end position="456"/>
    </location>
</feature>